<evidence type="ECO:0000256" key="1">
    <source>
        <dbReference type="ARBA" id="ARBA00004141"/>
    </source>
</evidence>
<feature type="transmembrane region" description="Helical" evidence="8">
    <location>
        <begin position="347"/>
        <end position="368"/>
    </location>
</feature>
<dbReference type="Gene3D" id="1.20.1560.10">
    <property type="entry name" value="ABC transporter type 1, transmembrane domain"/>
    <property type="match status" value="1"/>
</dbReference>
<reference evidence="12" key="1">
    <citation type="submission" date="2016-02" db="EMBL/GenBank/DDBJ databases">
        <title>Comparative genomics of biotechnologically important yeasts.</title>
        <authorList>
            <consortium name="DOE Joint Genome Institute"/>
            <person name="Riley R."/>
            <person name="Haridas S."/>
            <person name="Wolfe K.H."/>
            <person name="Lopes M.R."/>
            <person name="Hittinger C.T."/>
            <person name="Goker M."/>
            <person name="Salamov A."/>
            <person name="Wisecaver J."/>
            <person name="Long T.M."/>
            <person name="Aerts A.L."/>
            <person name="Barry K."/>
            <person name="Choi C."/>
            <person name="Clum A."/>
            <person name="Coughlan A.Y."/>
            <person name="Deshpande S."/>
            <person name="Douglass A.P."/>
            <person name="Hanson S.J."/>
            <person name="Klenk H.-P."/>
            <person name="Labutti K."/>
            <person name="Lapidus A."/>
            <person name="Lindquist E."/>
            <person name="Lipzen A."/>
            <person name="Meier-Kolthoff J.P."/>
            <person name="Ohm R.A."/>
            <person name="Otillar R.P."/>
            <person name="Pangilinan J."/>
            <person name="Peng Y."/>
            <person name="Rokas A."/>
            <person name="Rosa C.A."/>
            <person name="Scheuner C."/>
            <person name="Sibirny A.A."/>
            <person name="Slot J.C."/>
            <person name="Stielow J.B."/>
            <person name="Sun H."/>
            <person name="Kurtzman C.P."/>
            <person name="Blackwell M."/>
            <person name="Jeffries T.W."/>
            <person name="Grigoriev I.V."/>
        </authorList>
    </citation>
    <scope>NUCLEOTIDE SEQUENCE [LARGE SCALE GENOMIC DNA]</scope>
    <source>
        <strain evidence="12">NRRL Y-17796</strain>
    </source>
</reference>
<organism evidence="11 12">
    <name type="scientific">Tortispora caseinolytica NRRL Y-17796</name>
    <dbReference type="NCBI Taxonomy" id="767744"/>
    <lineage>
        <taxon>Eukaryota</taxon>
        <taxon>Fungi</taxon>
        <taxon>Dikarya</taxon>
        <taxon>Ascomycota</taxon>
        <taxon>Saccharomycotina</taxon>
        <taxon>Trigonopsidomycetes</taxon>
        <taxon>Trigonopsidales</taxon>
        <taxon>Trigonopsidaceae</taxon>
        <taxon>Tortispora</taxon>
    </lineage>
</organism>
<dbReference type="GO" id="GO:0016887">
    <property type="term" value="F:ATP hydrolysis activity"/>
    <property type="evidence" value="ECO:0007669"/>
    <property type="project" value="InterPro"/>
</dbReference>
<dbReference type="AlphaFoldDB" id="A0A1E4TC77"/>
<dbReference type="PANTHER" id="PTHR43394">
    <property type="entry name" value="ATP-DEPENDENT PERMEASE MDL1, MITOCHONDRIAL"/>
    <property type="match status" value="1"/>
</dbReference>
<evidence type="ECO:0000256" key="5">
    <source>
        <dbReference type="ARBA" id="ARBA00022840"/>
    </source>
</evidence>
<dbReference type="PANTHER" id="PTHR43394:SF1">
    <property type="entry name" value="ATP-BINDING CASSETTE SUB-FAMILY B MEMBER 10, MITOCHONDRIAL"/>
    <property type="match status" value="1"/>
</dbReference>
<dbReference type="PROSITE" id="PS50929">
    <property type="entry name" value="ABC_TM1F"/>
    <property type="match status" value="1"/>
</dbReference>
<evidence type="ECO:0000259" key="10">
    <source>
        <dbReference type="PROSITE" id="PS50929"/>
    </source>
</evidence>
<keyword evidence="5" id="KW-0067">ATP-binding</keyword>
<evidence type="ECO:0000256" key="7">
    <source>
        <dbReference type="ARBA" id="ARBA00023136"/>
    </source>
</evidence>
<evidence type="ECO:0000256" key="2">
    <source>
        <dbReference type="ARBA" id="ARBA00005580"/>
    </source>
</evidence>
<sequence>MILRPVANLRPGAFLLRHNRPLWHSSRLFNVRLQSTSHQPKEPIDENVHLRARLSPVKEDAKGNFSEVMRLLKLARPELWPLLGCSGLLALSSAVSMTVPFSVGRVLDIASGANESGTIFGLTVNQFYGGLIGVFVVSATASYFRTVFLRIIGERLITRLRSKLFKKAITADAEFYDANRVGDLISRIGVGTSIVSRAITSNLADGLRAIVSGSVGFAMMIYTSPQLTMYMMLIIPPVAAAAGLYGRRLRAIARKTQTLIGNLTKVTEERLSNVRTTQAYSSESKELHAYNSSVRDIFNLSKKEAHLSGGFYGFTNFSGNITFLSLLVIGSNFVSTGAISIGELTSFLMYAVYSASSMIGLTSFFSELMKGAGTATRLFELLDYQPAIHETKGIHIPPAHRGSVTFDNVRFAYPTRPSNNIFNGLSFSIQPGSNVCIVGPSGSGKSTVASLILRFYDPVSGSVLFDGMDIRNFNLRNYRRAIGFVSQEPVLTDDTIAANIALGKPHAKRWEIEAAAERANCGFVKNFPNGLDTQVGVRGSTLSGGQRQRVAIARALIRNPSILLMDEATSALDTESENAVNDAMSKLMTSHSTTIIAIAHRASTIRRADRIIVLSTQGTIAEDGTYAELMAKNGVFKQLMSSPTAPSSASPQ</sequence>
<dbReference type="GO" id="GO:0090374">
    <property type="term" value="P:oligopeptide export from mitochondrion"/>
    <property type="evidence" value="ECO:0007669"/>
    <property type="project" value="TreeGrafter"/>
</dbReference>
<feature type="domain" description="ABC transporter" evidence="9">
    <location>
        <begin position="404"/>
        <end position="642"/>
    </location>
</feature>
<protein>
    <submittedName>
        <fullName evidence="11">Uncharacterized protein</fullName>
    </submittedName>
</protein>
<proteinExistence type="inferred from homology"/>
<keyword evidence="12" id="KW-1185">Reference proteome</keyword>
<dbReference type="Pfam" id="PF00664">
    <property type="entry name" value="ABC_membrane"/>
    <property type="match status" value="1"/>
</dbReference>
<feature type="transmembrane region" description="Helical" evidence="8">
    <location>
        <begin position="206"/>
        <end position="223"/>
    </location>
</feature>
<comment type="subcellular location">
    <subcellularLocation>
        <location evidence="1">Membrane</location>
        <topology evidence="1">Multi-pass membrane protein</topology>
    </subcellularLocation>
</comment>
<dbReference type="InterPro" id="IPR017871">
    <property type="entry name" value="ABC_transporter-like_CS"/>
</dbReference>
<feature type="domain" description="ABC transmembrane type-1" evidence="10">
    <location>
        <begin position="88"/>
        <end position="370"/>
    </location>
</feature>
<evidence type="ECO:0000256" key="8">
    <source>
        <dbReference type="SAM" id="Phobius"/>
    </source>
</evidence>
<evidence type="ECO:0000259" key="9">
    <source>
        <dbReference type="PROSITE" id="PS50893"/>
    </source>
</evidence>
<dbReference type="InterPro" id="IPR011527">
    <property type="entry name" value="ABC1_TM_dom"/>
</dbReference>
<keyword evidence="7 8" id="KW-0472">Membrane</keyword>
<feature type="transmembrane region" description="Helical" evidence="8">
    <location>
        <begin position="79"/>
        <end position="107"/>
    </location>
</feature>
<dbReference type="InterPro" id="IPR027417">
    <property type="entry name" value="P-loop_NTPase"/>
</dbReference>
<keyword evidence="4" id="KW-0547">Nucleotide-binding</keyword>
<name>A0A1E4TC77_9ASCO</name>
<dbReference type="PROSITE" id="PS50893">
    <property type="entry name" value="ABC_TRANSPORTER_2"/>
    <property type="match status" value="1"/>
</dbReference>
<dbReference type="FunFam" id="3.40.50.300:FF:000218">
    <property type="entry name" value="Multidrug ABC transporter ATP-binding protein"/>
    <property type="match status" value="1"/>
</dbReference>
<dbReference type="CDD" id="cd18573">
    <property type="entry name" value="ABC_6TM_ABCB10_like"/>
    <property type="match status" value="1"/>
</dbReference>
<comment type="similarity">
    <text evidence="2">Belongs to the ABC transporter superfamily. ABCB family. Mitochondrial peptide exporter (TC 3.A.1.212) subfamily.</text>
</comment>
<dbReference type="OrthoDB" id="6500128at2759"/>
<dbReference type="InterPro" id="IPR003593">
    <property type="entry name" value="AAA+_ATPase"/>
</dbReference>
<keyword evidence="6 8" id="KW-1133">Transmembrane helix</keyword>
<keyword evidence="3 8" id="KW-0812">Transmembrane</keyword>
<evidence type="ECO:0000256" key="6">
    <source>
        <dbReference type="ARBA" id="ARBA00022989"/>
    </source>
</evidence>
<dbReference type="Gene3D" id="3.40.50.300">
    <property type="entry name" value="P-loop containing nucleotide triphosphate hydrolases"/>
    <property type="match status" value="1"/>
</dbReference>
<evidence type="ECO:0000313" key="12">
    <source>
        <dbReference type="Proteomes" id="UP000095023"/>
    </source>
</evidence>
<dbReference type="InterPro" id="IPR039421">
    <property type="entry name" value="Type_1_exporter"/>
</dbReference>
<dbReference type="PROSITE" id="PS00211">
    <property type="entry name" value="ABC_TRANSPORTER_1"/>
    <property type="match status" value="1"/>
</dbReference>
<dbReference type="EMBL" id="KV453843">
    <property type="protein sequence ID" value="ODV89361.1"/>
    <property type="molecule type" value="Genomic_DNA"/>
</dbReference>
<gene>
    <name evidence="11" type="ORF">CANCADRAFT_138899</name>
</gene>
<evidence type="ECO:0000256" key="3">
    <source>
        <dbReference type="ARBA" id="ARBA00022692"/>
    </source>
</evidence>
<feature type="transmembrane region" description="Helical" evidence="8">
    <location>
        <begin position="229"/>
        <end position="246"/>
    </location>
</feature>
<evidence type="ECO:0000256" key="4">
    <source>
        <dbReference type="ARBA" id="ARBA00022741"/>
    </source>
</evidence>
<dbReference type="GO" id="GO:0015421">
    <property type="term" value="F:ABC-type oligopeptide transporter activity"/>
    <property type="evidence" value="ECO:0007669"/>
    <property type="project" value="TreeGrafter"/>
</dbReference>
<dbReference type="InterPro" id="IPR003439">
    <property type="entry name" value="ABC_transporter-like_ATP-bd"/>
</dbReference>
<dbReference type="Pfam" id="PF00005">
    <property type="entry name" value="ABC_tran"/>
    <property type="match status" value="1"/>
</dbReference>
<dbReference type="SUPFAM" id="SSF52540">
    <property type="entry name" value="P-loop containing nucleoside triphosphate hydrolases"/>
    <property type="match status" value="1"/>
</dbReference>
<dbReference type="Proteomes" id="UP000095023">
    <property type="component" value="Unassembled WGS sequence"/>
</dbReference>
<dbReference type="SMART" id="SM00382">
    <property type="entry name" value="AAA"/>
    <property type="match status" value="1"/>
</dbReference>
<dbReference type="SUPFAM" id="SSF90123">
    <property type="entry name" value="ABC transporter transmembrane region"/>
    <property type="match status" value="1"/>
</dbReference>
<feature type="transmembrane region" description="Helical" evidence="8">
    <location>
        <begin position="127"/>
        <end position="153"/>
    </location>
</feature>
<dbReference type="InterPro" id="IPR036640">
    <property type="entry name" value="ABC1_TM_sf"/>
</dbReference>
<dbReference type="GO" id="GO:0005743">
    <property type="term" value="C:mitochondrial inner membrane"/>
    <property type="evidence" value="ECO:0007669"/>
    <property type="project" value="TreeGrafter"/>
</dbReference>
<dbReference type="GO" id="GO:0005524">
    <property type="term" value="F:ATP binding"/>
    <property type="evidence" value="ECO:0007669"/>
    <property type="project" value="UniProtKB-KW"/>
</dbReference>
<dbReference type="PIRSF" id="PIRSF002773">
    <property type="entry name" value="ABC_prm/ATPase_B"/>
    <property type="match status" value="1"/>
</dbReference>
<evidence type="ECO:0000313" key="11">
    <source>
        <dbReference type="EMBL" id="ODV89361.1"/>
    </source>
</evidence>
<accession>A0A1E4TC77</accession>